<dbReference type="InterPro" id="IPR031107">
    <property type="entry name" value="Small_HSP"/>
</dbReference>
<name>A0A4U0XJ53_9PEZI</name>
<evidence type="ECO:0000313" key="6">
    <source>
        <dbReference type="EMBL" id="TKA75518.1"/>
    </source>
</evidence>
<feature type="domain" description="SHSP" evidence="5">
    <location>
        <begin position="74"/>
        <end position="266"/>
    </location>
</feature>
<dbReference type="PROSITE" id="PS01031">
    <property type="entry name" value="SHSP"/>
    <property type="match status" value="1"/>
</dbReference>
<feature type="region of interest" description="Disordered" evidence="4">
    <location>
        <begin position="171"/>
        <end position="206"/>
    </location>
</feature>
<protein>
    <recommendedName>
        <fullName evidence="5">SHSP domain-containing protein</fullName>
    </recommendedName>
</protein>
<proteinExistence type="inferred from homology"/>
<dbReference type="Gene3D" id="2.60.40.790">
    <property type="match status" value="1"/>
</dbReference>
<evidence type="ECO:0000259" key="5">
    <source>
        <dbReference type="PROSITE" id="PS01031"/>
    </source>
</evidence>
<dbReference type="EMBL" id="NAJN01000286">
    <property type="protein sequence ID" value="TKA75518.1"/>
    <property type="molecule type" value="Genomic_DNA"/>
</dbReference>
<feature type="region of interest" description="Disordered" evidence="4">
    <location>
        <begin position="123"/>
        <end position="154"/>
    </location>
</feature>
<evidence type="ECO:0000256" key="2">
    <source>
        <dbReference type="PROSITE-ProRule" id="PRU00285"/>
    </source>
</evidence>
<dbReference type="STRING" id="331657.A0A4U0XJ53"/>
<keyword evidence="7" id="KW-1185">Reference proteome</keyword>
<evidence type="ECO:0000313" key="7">
    <source>
        <dbReference type="Proteomes" id="UP000308768"/>
    </source>
</evidence>
<evidence type="ECO:0000256" key="4">
    <source>
        <dbReference type="SAM" id="MobiDB-lite"/>
    </source>
</evidence>
<dbReference type="InterPro" id="IPR002068">
    <property type="entry name" value="A-crystallin/Hsp20_dom"/>
</dbReference>
<dbReference type="SUPFAM" id="SSF49764">
    <property type="entry name" value="HSP20-like chaperones"/>
    <property type="match status" value="1"/>
</dbReference>
<evidence type="ECO:0000256" key="1">
    <source>
        <dbReference type="ARBA" id="ARBA00023016"/>
    </source>
</evidence>
<gene>
    <name evidence="6" type="ORF">B0A49_02817</name>
</gene>
<sequence length="266" mass="28934">MQAFTCTRRLPATIHKVLKPALHIHPARTMSFFPRIASGGEFMPLFRLLDDYAAHTHPSRGFPSSSAVTATPTSSIRAFQPRFDVKESADAFELHGELPGIEQKDVSIEFEDANTIVIKGRTESRREYGSAPALEDQAEQGRIADEGDSEASYHKATVEDEAVTAAATGTDAGAGAAEPVPAEAKSTTTTTNNNTEQQVSAPASSRKHAETSRYWVSERSTGEFYRSFQFPTRVDHDGVKASLKNGVLSITVPKARAPTTRKIQIE</sequence>
<dbReference type="Pfam" id="PF00011">
    <property type="entry name" value="HSP20"/>
    <property type="match status" value="1"/>
</dbReference>
<accession>A0A4U0XJ53</accession>
<comment type="similarity">
    <text evidence="2 3">Belongs to the small heat shock protein (HSP20) family.</text>
</comment>
<comment type="caution">
    <text evidence="6">The sequence shown here is derived from an EMBL/GenBank/DDBJ whole genome shotgun (WGS) entry which is preliminary data.</text>
</comment>
<reference evidence="6 7" key="1">
    <citation type="submission" date="2017-03" db="EMBL/GenBank/DDBJ databases">
        <title>Genomes of endolithic fungi from Antarctica.</title>
        <authorList>
            <person name="Coleine C."/>
            <person name="Masonjones S."/>
            <person name="Stajich J.E."/>
        </authorList>
    </citation>
    <scope>NUCLEOTIDE SEQUENCE [LARGE SCALE GENOMIC DNA]</scope>
    <source>
        <strain evidence="6 7">CCFEE 5187</strain>
    </source>
</reference>
<dbReference type="CDD" id="cd06464">
    <property type="entry name" value="ACD_sHsps-like"/>
    <property type="match status" value="1"/>
</dbReference>
<dbReference type="AlphaFoldDB" id="A0A4U0XJ53"/>
<feature type="compositionally biased region" description="Low complexity" evidence="4">
    <location>
        <begin position="171"/>
        <end position="195"/>
    </location>
</feature>
<organism evidence="6 7">
    <name type="scientific">Cryomyces minteri</name>
    <dbReference type="NCBI Taxonomy" id="331657"/>
    <lineage>
        <taxon>Eukaryota</taxon>
        <taxon>Fungi</taxon>
        <taxon>Dikarya</taxon>
        <taxon>Ascomycota</taxon>
        <taxon>Pezizomycotina</taxon>
        <taxon>Dothideomycetes</taxon>
        <taxon>Dothideomycetes incertae sedis</taxon>
        <taxon>Cryomyces</taxon>
    </lineage>
</organism>
<dbReference type="PANTHER" id="PTHR11527">
    <property type="entry name" value="HEAT-SHOCK PROTEIN 20 FAMILY MEMBER"/>
    <property type="match status" value="1"/>
</dbReference>
<dbReference type="OrthoDB" id="1431247at2759"/>
<dbReference type="InterPro" id="IPR008978">
    <property type="entry name" value="HSP20-like_chaperone"/>
</dbReference>
<keyword evidence="1" id="KW-0346">Stress response</keyword>
<dbReference type="Proteomes" id="UP000308768">
    <property type="component" value="Unassembled WGS sequence"/>
</dbReference>
<evidence type="ECO:0000256" key="3">
    <source>
        <dbReference type="RuleBase" id="RU003616"/>
    </source>
</evidence>